<comment type="caution">
    <text evidence="2">The sequence shown here is derived from an EMBL/GenBank/DDBJ whole genome shotgun (WGS) entry which is preliminary data.</text>
</comment>
<dbReference type="EMBL" id="JAMSHJ010000007">
    <property type="protein sequence ID" value="KAI5386993.1"/>
    <property type="molecule type" value="Genomic_DNA"/>
</dbReference>
<dbReference type="Gramene" id="Psat07G0322400-T1">
    <property type="protein sequence ID" value="KAI5386993.1"/>
    <property type="gene ID" value="KIW84_073224"/>
</dbReference>
<evidence type="ECO:0000313" key="3">
    <source>
        <dbReference type="Proteomes" id="UP001058974"/>
    </source>
</evidence>
<feature type="region of interest" description="Disordered" evidence="1">
    <location>
        <begin position="44"/>
        <end position="66"/>
    </location>
</feature>
<gene>
    <name evidence="2" type="ORF">KIW84_073224</name>
</gene>
<dbReference type="PANTHER" id="PTHR34222">
    <property type="entry name" value="GAG_PRE-INTEGRS DOMAIN-CONTAINING PROTEIN"/>
    <property type="match status" value="1"/>
</dbReference>
<organism evidence="2 3">
    <name type="scientific">Pisum sativum</name>
    <name type="common">Garden pea</name>
    <name type="synonym">Lathyrus oleraceus</name>
    <dbReference type="NCBI Taxonomy" id="3888"/>
    <lineage>
        <taxon>Eukaryota</taxon>
        <taxon>Viridiplantae</taxon>
        <taxon>Streptophyta</taxon>
        <taxon>Embryophyta</taxon>
        <taxon>Tracheophyta</taxon>
        <taxon>Spermatophyta</taxon>
        <taxon>Magnoliopsida</taxon>
        <taxon>eudicotyledons</taxon>
        <taxon>Gunneridae</taxon>
        <taxon>Pentapetalae</taxon>
        <taxon>rosids</taxon>
        <taxon>fabids</taxon>
        <taxon>Fabales</taxon>
        <taxon>Fabaceae</taxon>
        <taxon>Papilionoideae</taxon>
        <taxon>50 kb inversion clade</taxon>
        <taxon>NPAAA clade</taxon>
        <taxon>Hologalegina</taxon>
        <taxon>IRL clade</taxon>
        <taxon>Fabeae</taxon>
        <taxon>Lathyrus</taxon>
    </lineage>
</organism>
<name>A0A9D4ZYB4_PEA</name>
<dbReference type="PANTHER" id="PTHR34222:SF99">
    <property type="entry name" value="PROTEIN, PUTATIVE-RELATED"/>
    <property type="match status" value="1"/>
</dbReference>
<accession>A0A9D4ZYB4</accession>
<proteinExistence type="predicted"/>
<dbReference type="Proteomes" id="UP001058974">
    <property type="component" value="Chromosome 7"/>
</dbReference>
<sequence length="170" mass="18923">MIEPLPDVSKVFSSILQQERQISSSSFFDNSNILLAQFQHMTPNRFNPKHNKGRGKPSSYTKSPSNSKMCSFCGKTCHIVDTCYFNHGFPPGFRFKDKVGFTNNAATAYEHQESSSPDATPQEDKVEISSTMYNKLVALLNQVDTSTPYDSHAINTSSSGTTFAEDDWAC</sequence>
<reference evidence="2 3" key="1">
    <citation type="journal article" date="2022" name="Nat. Genet.">
        <title>Improved pea reference genome and pan-genome highlight genomic features and evolutionary characteristics.</title>
        <authorList>
            <person name="Yang T."/>
            <person name="Liu R."/>
            <person name="Luo Y."/>
            <person name="Hu S."/>
            <person name="Wang D."/>
            <person name="Wang C."/>
            <person name="Pandey M.K."/>
            <person name="Ge S."/>
            <person name="Xu Q."/>
            <person name="Li N."/>
            <person name="Li G."/>
            <person name="Huang Y."/>
            <person name="Saxena R.K."/>
            <person name="Ji Y."/>
            <person name="Li M."/>
            <person name="Yan X."/>
            <person name="He Y."/>
            <person name="Liu Y."/>
            <person name="Wang X."/>
            <person name="Xiang C."/>
            <person name="Varshney R.K."/>
            <person name="Ding H."/>
            <person name="Gao S."/>
            <person name="Zong X."/>
        </authorList>
    </citation>
    <scope>NUCLEOTIDE SEQUENCE [LARGE SCALE GENOMIC DNA]</scope>
    <source>
        <strain evidence="2 3">cv. Zhongwan 6</strain>
    </source>
</reference>
<evidence type="ECO:0000313" key="2">
    <source>
        <dbReference type="EMBL" id="KAI5386993.1"/>
    </source>
</evidence>
<evidence type="ECO:0000256" key="1">
    <source>
        <dbReference type="SAM" id="MobiDB-lite"/>
    </source>
</evidence>
<dbReference type="AlphaFoldDB" id="A0A9D4ZYB4"/>
<protein>
    <submittedName>
        <fullName evidence="2">Uncharacterized protein</fullName>
    </submittedName>
</protein>
<keyword evidence="3" id="KW-1185">Reference proteome</keyword>